<dbReference type="InterPro" id="IPR024997">
    <property type="entry name" value="DUF3892"/>
</dbReference>
<protein>
    <submittedName>
        <fullName evidence="1">Uncharacterized protein</fullName>
    </submittedName>
</protein>
<name>A0ABN1J6C9_9CLOT</name>
<dbReference type="EMBL" id="BAAACF010000012">
    <property type="protein sequence ID" value="GAA0730094.1"/>
    <property type="molecule type" value="Genomic_DNA"/>
</dbReference>
<organism evidence="1 2">
    <name type="scientific">Clostridium malenominatum</name>
    <dbReference type="NCBI Taxonomy" id="1539"/>
    <lineage>
        <taxon>Bacteria</taxon>
        <taxon>Bacillati</taxon>
        <taxon>Bacillota</taxon>
        <taxon>Clostridia</taxon>
        <taxon>Eubacteriales</taxon>
        <taxon>Clostridiaceae</taxon>
        <taxon>Clostridium</taxon>
    </lineage>
</organism>
<gene>
    <name evidence="1" type="ORF">GCM10008905_30930</name>
</gene>
<dbReference type="RefSeq" id="WP_343771137.1">
    <property type="nucleotide sequence ID" value="NZ_BAAACF010000012.1"/>
</dbReference>
<dbReference type="Pfam" id="PF13031">
    <property type="entry name" value="DUF3892"/>
    <property type="match status" value="1"/>
</dbReference>
<reference evidence="1 2" key="1">
    <citation type="journal article" date="2019" name="Int. J. Syst. Evol. Microbiol.">
        <title>The Global Catalogue of Microorganisms (GCM) 10K type strain sequencing project: providing services to taxonomists for standard genome sequencing and annotation.</title>
        <authorList>
            <consortium name="The Broad Institute Genomics Platform"/>
            <consortium name="The Broad Institute Genome Sequencing Center for Infectious Disease"/>
            <person name="Wu L."/>
            <person name="Ma J."/>
        </authorList>
    </citation>
    <scope>NUCLEOTIDE SEQUENCE [LARGE SCALE GENOMIC DNA]</scope>
    <source>
        <strain evidence="1 2">JCM 1405</strain>
    </source>
</reference>
<comment type="caution">
    <text evidence="1">The sequence shown here is derived from an EMBL/GenBank/DDBJ whole genome shotgun (WGS) entry which is preliminary data.</text>
</comment>
<sequence length="82" mass="9151">MYFDHTFGHTIIGVVRGDDGVITAYNLDNGETISKEQAVFMSRQTAIKGVSPQVAKIGNEFLESLPDDDKYNYLKNLPVVEE</sequence>
<keyword evidence="2" id="KW-1185">Reference proteome</keyword>
<evidence type="ECO:0000313" key="1">
    <source>
        <dbReference type="EMBL" id="GAA0730094.1"/>
    </source>
</evidence>
<proteinExistence type="predicted"/>
<dbReference type="Proteomes" id="UP001500339">
    <property type="component" value="Unassembled WGS sequence"/>
</dbReference>
<evidence type="ECO:0000313" key="2">
    <source>
        <dbReference type="Proteomes" id="UP001500339"/>
    </source>
</evidence>
<accession>A0ABN1J6C9</accession>